<organism evidence="7 8">
    <name type="scientific">Mucilaginibacter psychrotolerans</name>
    <dbReference type="NCBI Taxonomy" id="1524096"/>
    <lineage>
        <taxon>Bacteria</taxon>
        <taxon>Pseudomonadati</taxon>
        <taxon>Bacteroidota</taxon>
        <taxon>Sphingobacteriia</taxon>
        <taxon>Sphingobacteriales</taxon>
        <taxon>Sphingobacteriaceae</taxon>
        <taxon>Mucilaginibacter</taxon>
    </lineage>
</organism>
<keyword evidence="8" id="KW-1185">Reference proteome</keyword>
<dbReference type="PROSITE" id="PS00092">
    <property type="entry name" value="N6_MTASE"/>
    <property type="match status" value="1"/>
</dbReference>
<dbReference type="CDD" id="cd02440">
    <property type="entry name" value="AdoMet_MTases"/>
    <property type="match status" value="1"/>
</dbReference>
<evidence type="ECO:0000256" key="4">
    <source>
        <dbReference type="ARBA" id="ARBA00022691"/>
    </source>
</evidence>
<protein>
    <recommendedName>
        <fullName evidence="1">site-specific DNA-methyltransferase (adenine-specific)</fullName>
        <ecNumber evidence="1">2.1.1.72</ecNumber>
    </recommendedName>
</protein>
<dbReference type="AlphaFoldDB" id="A0A4Y8S511"/>
<evidence type="ECO:0000256" key="5">
    <source>
        <dbReference type="ARBA" id="ARBA00047942"/>
    </source>
</evidence>
<name>A0A4Y8S511_9SPHI</name>
<dbReference type="InterPro" id="IPR029063">
    <property type="entry name" value="SAM-dependent_MTases_sf"/>
</dbReference>
<dbReference type="GO" id="GO:0009007">
    <property type="term" value="F:site-specific DNA-methyltransferase (adenine-specific) activity"/>
    <property type="evidence" value="ECO:0007669"/>
    <property type="project" value="UniProtKB-EC"/>
</dbReference>
<comment type="caution">
    <text evidence="7">The sequence shown here is derived from an EMBL/GenBank/DDBJ whole genome shotgun (WGS) entry which is preliminary data.</text>
</comment>
<dbReference type="RefSeq" id="WP_133236119.1">
    <property type="nucleotide sequence ID" value="NZ_SOZE01000041.1"/>
</dbReference>
<comment type="catalytic activity">
    <reaction evidence="5">
        <text>a 2'-deoxyadenosine in DNA + S-adenosyl-L-methionine = an N(6)-methyl-2'-deoxyadenosine in DNA + S-adenosyl-L-homocysteine + H(+)</text>
        <dbReference type="Rhea" id="RHEA:15197"/>
        <dbReference type="Rhea" id="RHEA-COMP:12418"/>
        <dbReference type="Rhea" id="RHEA-COMP:12419"/>
        <dbReference type="ChEBI" id="CHEBI:15378"/>
        <dbReference type="ChEBI" id="CHEBI:57856"/>
        <dbReference type="ChEBI" id="CHEBI:59789"/>
        <dbReference type="ChEBI" id="CHEBI:90615"/>
        <dbReference type="ChEBI" id="CHEBI:90616"/>
        <dbReference type="EC" id="2.1.1.72"/>
    </reaction>
</comment>
<dbReference type="OrthoDB" id="32195at2"/>
<dbReference type="PANTHER" id="PTHR33841">
    <property type="entry name" value="DNA METHYLTRANSFERASE YEEA-RELATED"/>
    <property type="match status" value="1"/>
</dbReference>
<accession>A0A4Y8S511</accession>
<feature type="domain" description="Type II methyltransferase M.TaqI-like" evidence="6">
    <location>
        <begin position="427"/>
        <end position="592"/>
    </location>
</feature>
<dbReference type="SUPFAM" id="SSF53335">
    <property type="entry name" value="S-adenosyl-L-methionine-dependent methyltransferases"/>
    <property type="match status" value="1"/>
</dbReference>
<dbReference type="EC" id="2.1.1.72" evidence="1"/>
<evidence type="ECO:0000313" key="7">
    <source>
        <dbReference type="EMBL" id="TFF33650.1"/>
    </source>
</evidence>
<dbReference type="Proteomes" id="UP000297540">
    <property type="component" value="Unassembled WGS sequence"/>
</dbReference>
<dbReference type="EMBL" id="SOZE01000041">
    <property type="protein sequence ID" value="TFF33650.1"/>
    <property type="molecule type" value="Genomic_DNA"/>
</dbReference>
<evidence type="ECO:0000256" key="1">
    <source>
        <dbReference type="ARBA" id="ARBA00011900"/>
    </source>
</evidence>
<dbReference type="GO" id="GO:0006304">
    <property type="term" value="P:DNA modification"/>
    <property type="evidence" value="ECO:0007669"/>
    <property type="project" value="InterPro"/>
</dbReference>
<dbReference type="InterPro" id="IPR050953">
    <property type="entry name" value="N4_N6_ade-DNA_methylase"/>
</dbReference>
<dbReference type="PRINTS" id="PR00507">
    <property type="entry name" value="N12N6MTFRASE"/>
</dbReference>
<evidence type="ECO:0000256" key="2">
    <source>
        <dbReference type="ARBA" id="ARBA00022603"/>
    </source>
</evidence>
<dbReference type="InterPro" id="IPR002052">
    <property type="entry name" value="DNA_methylase_N6_adenine_CS"/>
</dbReference>
<dbReference type="Gene3D" id="3.40.50.150">
    <property type="entry name" value="Vaccinia Virus protein VP39"/>
    <property type="match status" value="1"/>
</dbReference>
<dbReference type="InterPro" id="IPR011639">
    <property type="entry name" value="MethylTrfase_TaqI-like_dom"/>
</dbReference>
<evidence type="ECO:0000313" key="8">
    <source>
        <dbReference type="Proteomes" id="UP000297540"/>
    </source>
</evidence>
<keyword evidence="3" id="KW-0808">Transferase</keyword>
<gene>
    <name evidence="7" type="ORF">E2R66_25110</name>
</gene>
<proteinExistence type="predicted"/>
<dbReference type="GO" id="GO:0032259">
    <property type="term" value="P:methylation"/>
    <property type="evidence" value="ECO:0007669"/>
    <property type="project" value="UniProtKB-KW"/>
</dbReference>
<keyword evidence="4" id="KW-0949">S-adenosyl-L-methionine</keyword>
<dbReference type="GO" id="GO:0003676">
    <property type="term" value="F:nucleic acid binding"/>
    <property type="evidence" value="ECO:0007669"/>
    <property type="project" value="InterPro"/>
</dbReference>
<dbReference type="Pfam" id="PF07669">
    <property type="entry name" value="Eco57I"/>
    <property type="match status" value="1"/>
</dbReference>
<dbReference type="PANTHER" id="PTHR33841:SF1">
    <property type="entry name" value="DNA METHYLTRANSFERASE A"/>
    <property type="match status" value="1"/>
</dbReference>
<keyword evidence="2" id="KW-0489">Methyltransferase</keyword>
<evidence type="ECO:0000259" key="6">
    <source>
        <dbReference type="Pfam" id="PF07669"/>
    </source>
</evidence>
<sequence>MNDVLKYSLAQLEMLNDDNHSTGLVRVQNAKDADPEFFSIEEIIALENAAAYKADYIYLRRFTDRPSIPQVYIYDFTERVDVADNDIILLHQRLYSSGSVPMFFVITSKDIRIFNCFEKPARGNQLIYKPLTTIGLAARVSDTLNKVHAQDLEKFQAFSGRSIDNGSFWENSSFRSEFEFSNSAYEKLLSELKQALKDIIDRDILPEAFAKKLMVMSILIKYLEERTDEYSNSVFPKRDEERISIVNGRKIKVKYTANFFEKFAPGASCFSDILKVTGAGLELFDYLSGHFHGGVFSLTEDERTALKNTDLSRFSLFLEGKLQGVQFVFWRLYSFNDLPVELISNIYEEFLEKKAGVVYTPPYLVNFLLDESMPFSDLNTNFKILDPACGSGVFLVGAYRRLIYRWRKANNWVRPSLTKLKELLKDNIFGCDKDKDAVNLSIFSLSLALCDELTPLQIWDNLEFDSLDKDNLIHDDFFNLLLDKRIVEHQFDLVIGNPPFEAKLTDQAKSIEKLQVKERGAYLNGSNKRVPIKLPDNQIALLFLEQAVKICKPGKLVCLIEPSGPLLYNNTSFQFRRRLLATYHIPQIIDFTHISRVLFGKNGDVATAAVFVKNEKPTEKGLLHITVRRTKTNKEKIYFELDTYDFHYISRKLALNDPLIWKANFLGGSRVHQLITRLSSLDTLSDFIKKRKWNFEEGFMVGGKKAHTPADYITGTKSLPATAFTETGIDDSKLYTVTNHLFYYLPNPLIFQPPHLLIKEIISKDQIPVQLRIDELTFQSRIVGIHAPAAEVDELQKVETNIRNSKIYPFYIAGTSGQYLVNKSSAILKSDIDNLPYPENQDDLQLDEYEQLILDDFWSYQLEFRRNGEKAEIAIKDAGEAELKT</sequence>
<evidence type="ECO:0000256" key="3">
    <source>
        <dbReference type="ARBA" id="ARBA00022679"/>
    </source>
</evidence>
<reference evidence="7 8" key="1">
    <citation type="journal article" date="2017" name="Int. J. Syst. Evol. Microbiol.">
        <title>Mucilaginibacterpsychrotolerans sp. nov., isolated from peatlands.</title>
        <authorList>
            <person name="Deng Y."/>
            <person name="Shen L."/>
            <person name="Xu B."/>
            <person name="Liu Y."/>
            <person name="Gu Z."/>
            <person name="Liu H."/>
            <person name="Zhou Y."/>
        </authorList>
    </citation>
    <scope>NUCLEOTIDE SEQUENCE [LARGE SCALE GENOMIC DNA]</scope>
    <source>
        <strain evidence="7 8">NH7-4</strain>
    </source>
</reference>